<dbReference type="HOGENOM" id="CLU_2905745_0_0_1"/>
<gene>
    <name evidence="3" type="ORF">THITE_2108773</name>
</gene>
<dbReference type="GeneID" id="11523446"/>
<feature type="signal peptide" evidence="2">
    <location>
        <begin position="1"/>
        <end position="22"/>
    </location>
</feature>
<dbReference type="KEGG" id="ttt:THITE_2108773"/>
<proteinExistence type="predicted"/>
<evidence type="ECO:0000256" key="1">
    <source>
        <dbReference type="SAM" id="Phobius"/>
    </source>
</evidence>
<evidence type="ECO:0000313" key="3">
    <source>
        <dbReference type="EMBL" id="AEO63465.1"/>
    </source>
</evidence>
<organism evidence="3 4">
    <name type="scientific">Thermothielavioides terrestris (strain ATCC 38088 / NRRL 8126)</name>
    <name type="common">Thielavia terrestris</name>
    <dbReference type="NCBI Taxonomy" id="578455"/>
    <lineage>
        <taxon>Eukaryota</taxon>
        <taxon>Fungi</taxon>
        <taxon>Dikarya</taxon>
        <taxon>Ascomycota</taxon>
        <taxon>Pezizomycotina</taxon>
        <taxon>Sordariomycetes</taxon>
        <taxon>Sordariomycetidae</taxon>
        <taxon>Sordariales</taxon>
        <taxon>Chaetomiaceae</taxon>
        <taxon>Thermothielavioides</taxon>
        <taxon>Thermothielavioides terrestris</taxon>
    </lineage>
</organism>
<dbReference type="Proteomes" id="UP000008181">
    <property type="component" value="Chromosome 1"/>
</dbReference>
<dbReference type="RefSeq" id="XP_003649801.1">
    <property type="nucleotide sequence ID" value="XM_003649753.1"/>
</dbReference>
<sequence>MCLLVCHIVLFCFCLLLGGLAALSWSSSESEYQVVVGLMTLCWLCCGLIRFVSDARGPIGSY</sequence>
<evidence type="ECO:0000256" key="2">
    <source>
        <dbReference type="SAM" id="SignalP"/>
    </source>
</evidence>
<keyword evidence="2" id="KW-0732">Signal</keyword>
<keyword evidence="4" id="KW-1185">Reference proteome</keyword>
<dbReference type="EMBL" id="CP003009">
    <property type="protein sequence ID" value="AEO63465.1"/>
    <property type="molecule type" value="Genomic_DNA"/>
</dbReference>
<keyword evidence="1" id="KW-0472">Membrane</keyword>
<reference evidence="3 4" key="1">
    <citation type="journal article" date="2011" name="Nat. Biotechnol.">
        <title>Comparative genomic analysis of the thermophilic biomass-degrading fungi Myceliophthora thermophila and Thielavia terrestris.</title>
        <authorList>
            <person name="Berka R.M."/>
            <person name="Grigoriev I.V."/>
            <person name="Otillar R."/>
            <person name="Salamov A."/>
            <person name="Grimwood J."/>
            <person name="Reid I."/>
            <person name="Ishmael N."/>
            <person name="John T."/>
            <person name="Darmond C."/>
            <person name="Moisan M.-C."/>
            <person name="Henrissat B."/>
            <person name="Coutinho P.M."/>
            <person name="Lombard V."/>
            <person name="Natvig D.O."/>
            <person name="Lindquist E."/>
            <person name="Schmutz J."/>
            <person name="Lucas S."/>
            <person name="Harris P."/>
            <person name="Powlowski J."/>
            <person name="Bellemare A."/>
            <person name="Taylor D."/>
            <person name="Butler G."/>
            <person name="de Vries R.P."/>
            <person name="Allijn I.E."/>
            <person name="van den Brink J."/>
            <person name="Ushinsky S."/>
            <person name="Storms R."/>
            <person name="Powell A.J."/>
            <person name="Paulsen I.T."/>
            <person name="Elbourne L.D.H."/>
            <person name="Baker S.E."/>
            <person name="Magnuson J."/>
            <person name="LaBoissiere S."/>
            <person name="Clutterbuck A.J."/>
            <person name="Martinez D."/>
            <person name="Wogulis M."/>
            <person name="de Leon A.L."/>
            <person name="Rey M.W."/>
            <person name="Tsang A."/>
        </authorList>
    </citation>
    <scope>NUCLEOTIDE SEQUENCE [LARGE SCALE GENOMIC DNA]</scope>
    <source>
        <strain evidence="4">ATCC 38088 / NRRL 8126</strain>
    </source>
</reference>
<evidence type="ECO:0000313" key="4">
    <source>
        <dbReference type="Proteomes" id="UP000008181"/>
    </source>
</evidence>
<name>G2QSI3_THETT</name>
<accession>G2QSI3</accession>
<feature type="transmembrane region" description="Helical" evidence="1">
    <location>
        <begin position="32"/>
        <end position="52"/>
    </location>
</feature>
<keyword evidence="1" id="KW-1133">Transmembrane helix</keyword>
<dbReference type="AlphaFoldDB" id="G2QSI3"/>
<protein>
    <submittedName>
        <fullName evidence="3">Uncharacterized protein</fullName>
    </submittedName>
</protein>
<keyword evidence="1" id="KW-0812">Transmembrane</keyword>
<feature type="chain" id="PRO_5003435897" evidence="2">
    <location>
        <begin position="23"/>
        <end position="62"/>
    </location>
</feature>